<accession>A0A1U8BLN6</accession>
<proteinExistence type="predicted"/>
<evidence type="ECO:0000313" key="2">
    <source>
        <dbReference type="Proteomes" id="UP000189703"/>
    </source>
</evidence>
<feature type="region of interest" description="Disordered" evidence="1">
    <location>
        <begin position="654"/>
        <end position="678"/>
    </location>
</feature>
<feature type="region of interest" description="Disordered" evidence="1">
    <location>
        <begin position="690"/>
        <end position="709"/>
    </location>
</feature>
<keyword evidence="2" id="KW-1185">Reference proteome</keyword>
<feature type="compositionally biased region" description="Basic and acidic residues" evidence="1">
    <location>
        <begin position="690"/>
        <end position="702"/>
    </location>
</feature>
<dbReference type="RefSeq" id="XP_010278208.1">
    <property type="nucleotide sequence ID" value="XM_010279906.2"/>
</dbReference>
<reference evidence="3" key="1">
    <citation type="submission" date="2025-08" db="UniProtKB">
        <authorList>
            <consortium name="RefSeq"/>
        </authorList>
    </citation>
    <scope>IDENTIFICATION</scope>
</reference>
<feature type="region of interest" description="Disordered" evidence="1">
    <location>
        <begin position="350"/>
        <end position="432"/>
    </location>
</feature>
<feature type="compositionally biased region" description="Basic and acidic residues" evidence="1">
    <location>
        <begin position="375"/>
        <end position="386"/>
    </location>
</feature>
<dbReference type="Proteomes" id="UP000189703">
    <property type="component" value="Unplaced"/>
</dbReference>
<dbReference type="InterPro" id="IPR039136">
    <property type="entry name" value="NUFIP1-like"/>
</dbReference>
<dbReference type="GeneID" id="104612482"/>
<dbReference type="eggNOG" id="ENOG502RTTB">
    <property type="taxonomic scope" value="Eukaryota"/>
</dbReference>
<protein>
    <submittedName>
        <fullName evidence="3">Uncharacterized protein LOC104612482</fullName>
    </submittedName>
</protein>
<sequence length="709" mass="78926">MFPLQPSFPHMPNKMQTEGGNNPGAQQVIMPNPCLTNSNNLLGNPLAHQFPCSSCACHNQLAFRNPQCPMPFNNLTTHLNNLNGNVVAMPNGSPMVPSPCLINGVNHCFPVQNSHLGMPTFGSPSPYQHLAQSHGQLFPQNAPHNFNPIAASPLRGHPSSNLPQNLNQMAPSQPHGQLFMHNNPQFVSQIMPMRPYAAATIPGGGPCPQIPQHLNPLAGFPQNQMQNVNQHAPMQCSQNSVNPIQVSHDLPLCSNASLGQMSQATQILGNQNPTFLMNPQLGMMNPCEVAQQNKQDHLSGPPTIGQNCLQETPIASQHLQGISSLACGLAQQQQSQMNLQSVNLQKSQGNHAKGRENHIPNTIQGNPESKNFRRNYHESWKRDSAHPKFQKSSNHPMATAKGNFRTFNRQRGKGSGNEGVRKSHPANSTKQAKVECKRFIPLNYTEQEIQQWREARKRNYPSRANIEKKLTEKAENAEVTDRDAKAFRQQLKEILAKQAELGVEVAEIPPEYLSEPDRQVCEGEEDKKVFAKKGRLRNHGKRGRYGQDRRFAKKQKLEGKDLSNKPALKMSKPTLLQKLLSADIKRDKSHLLQVFRFMVLNSFFKNCPDKPLEFPSVIVKDMVSEKEVIEKPSHQTNDDLLVSKNSIIQELQGTNDQLADNGDDGDGSSDDDGKHDVEVENMAYKHVGKRDCAREELEKSEAEEGEIID</sequence>
<organism evidence="2 3">
    <name type="scientific">Nelumbo nucifera</name>
    <name type="common">Sacred lotus</name>
    <dbReference type="NCBI Taxonomy" id="4432"/>
    <lineage>
        <taxon>Eukaryota</taxon>
        <taxon>Viridiplantae</taxon>
        <taxon>Streptophyta</taxon>
        <taxon>Embryophyta</taxon>
        <taxon>Tracheophyta</taxon>
        <taxon>Spermatophyta</taxon>
        <taxon>Magnoliopsida</taxon>
        <taxon>Proteales</taxon>
        <taxon>Nelumbonaceae</taxon>
        <taxon>Nelumbo</taxon>
    </lineage>
</organism>
<dbReference type="GO" id="GO:0000492">
    <property type="term" value="P:box C/D snoRNP assembly"/>
    <property type="evidence" value="ECO:0000318"/>
    <property type="project" value="GO_Central"/>
</dbReference>
<evidence type="ECO:0000313" key="3">
    <source>
        <dbReference type="RefSeq" id="XP_010278208.1"/>
    </source>
</evidence>
<feature type="compositionally biased region" description="Acidic residues" evidence="1">
    <location>
        <begin position="661"/>
        <end position="670"/>
    </location>
</feature>
<dbReference type="STRING" id="4432.A0A1U8BLN6"/>
<feature type="region of interest" description="Disordered" evidence="1">
    <location>
        <begin position="1"/>
        <end position="25"/>
    </location>
</feature>
<feature type="compositionally biased region" description="Polar residues" evidence="1">
    <location>
        <begin position="359"/>
        <end position="369"/>
    </location>
</feature>
<dbReference type="AlphaFoldDB" id="A0A1U8BLN6"/>
<evidence type="ECO:0000256" key="1">
    <source>
        <dbReference type="SAM" id="MobiDB-lite"/>
    </source>
</evidence>
<gene>
    <name evidence="3" type="primary">LOC104612482</name>
</gene>
<dbReference type="OMA" id="NSFFKHC"/>
<feature type="compositionally biased region" description="Polar residues" evidence="1">
    <location>
        <begin position="14"/>
        <end position="25"/>
    </location>
</feature>
<dbReference type="Pfam" id="PF10453">
    <property type="entry name" value="NUFIP1"/>
    <property type="match status" value="1"/>
</dbReference>
<dbReference type="PANTHER" id="PTHR13309">
    <property type="entry name" value="NUCLEAR FRAGILE X MENTAL RETARDATION PROTEIN INTERACTING PROTEIN 1"/>
    <property type="match status" value="1"/>
</dbReference>
<name>A0A1U8BLN6_NELNU</name>
<dbReference type="OrthoDB" id="273070at2759"/>
<dbReference type="KEGG" id="nnu:104612482"/>
<dbReference type="GO" id="GO:0005634">
    <property type="term" value="C:nucleus"/>
    <property type="evidence" value="ECO:0000318"/>
    <property type="project" value="GO_Central"/>
</dbReference>
<dbReference type="InterPro" id="IPR019496">
    <property type="entry name" value="NUFIP1_cons_dom"/>
</dbReference>
<dbReference type="PANTHER" id="PTHR13309:SF0">
    <property type="entry name" value="FMR1-INTERACTING PROTEIN NUFIP1"/>
    <property type="match status" value="1"/>
</dbReference>
<dbReference type="GO" id="GO:0003723">
    <property type="term" value="F:RNA binding"/>
    <property type="evidence" value="ECO:0007669"/>
    <property type="project" value="InterPro"/>
</dbReference>